<evidence type="ECO:0000256" key="1">
    <source>
        <dbReference type="ARBA" id="ARBA00004651"/>
    </source>
</evidence>
<evidence type="ECO:0000256" key="6">
    <source>
        <dbReference type="ARBA" id="ARBA00023136"/>
    </source>
</evidence>
<proteinExistence type="inferred from homology"/>
<evidence type="ECO:0000313" key="9">
    <source>
        <dbReference type="Proteomes" id="UP000000852"/>
    </source>
</evidence>
<dbReference type="eggNOG" id="COG2259">
    <property type="taxonomic scope" value="Bacteria"/>
</dbReference>
<sequence length="152" mass="17226">MKKLILRTDENWSGFVTRVTIGLVIFPHGAQKVFGWFGGPGYQKEMIFFIDTLSLPWIIAFLVILIEFLGALSLIIGFASRIWATAMIILFTGMILMEHKQYGFFMNWFGNQRGEGFEYHLLIIGLSLATLISGGGKYSLDFLITKEKKSFA</sequence>
<dbReference type="PANTHER" id="PTHR33452">
    <property type="entry name" value="OXIDOREDUCTASE CATD-RELATED"/>
    <property type="match status" value="1"/>
</dbReference>
<dbReference type="Proteomes" id="UP000000852">
    <property type="component" value="Chromosome"/>
</dbReference>
<comment type="subcellular location">
    <subcellularLocation>
        <location evidence="1">Cell membrane</location>
        <topology evidence="1">Multi-pass membrane protein</topology>
    </subcellularLocation>
</comment>
<dbReference type="STRING" id="485917.Phep_1775"/>
<organism evidence="8 9">
    <name type="scientific">Pedobacter heparinus (strain ATCC 13125 / DSM 2366 / CIP 104194 / JCM 7457 / NBRC 12017 / NCIMB 9290 / NRRL B-14731 / HIM 762-3)</name>
    <dbReference type="NCBI Taxonomy" id="485917"/>
    <lineage>
        <taxon>Bacteria</taxon>
        <taxon>Pseudomonadati</taxon>
        <taxon>Bacteroidota</taxon>
        <taxon>Sphingobacteriia</taxon>
        <taxon>Sphingobacteriales</taxon>
        <taxon>Sphingobacteriaceae</taxon>
        <taxon>Pedobacter</taxon>
    </lineage>
</organism>
<dbReference type="RefSeq" id="WP_015807598.1">
    <property type="nucleotide sequence ID" value="NC_013061.1"/>
</dbReference>
<keyword evidence="4 7" id="KW-0812">Transmembrane</keyword>
<dbReference type="InterPro" id="IPR032808">
    <property type="entry name" value="DoxX"/>
</dbReference>
<keyword evidence="6 7" id="KW-0472">Membrane</keyword>
<evidence type="ECO:0000256" key="2">
    <source>
        <dbReference type="ARBA" id="ARBA00006679"/>
    </source>
</evidence>
<comment type="similarity">
    <text evidence="2">Belongs to the DoxX family.</text>
</comment>
<dbReference type="InterPro" id="IPR051907">
    <property type="entry name" value="DoxX-like_oxidoreductase"/>
</dbReference>
<keyword evidence="3" id="KW-1003">Cell membrane</keyword>
<dbReference type="OrthoDB" id="346004at2"/>
<evidence type="ECO:0000256" key="7">
    <source>
        <dbReference type="SAM" id="Phobius"/>
    </source>
</evidence>
<gene>
    <name evidence="8" type="ordered locus">Phep_1775</name>
</gene>
<accession>C6XVB8</accession>
<dbReference type="Pfam" id="PF07681">
    <property type="entry name" value="DoxX"/>
    <property type="match status" value="1"/>
</dbReference>
<evidence type="ECO:0000313" key="8">
    <source>
        <dbReference type="EMBL" id="ACU03984.1"/>
    </source>
</evidence>
<dbReference type="KEGG" id="phe:Phep_1775"/>
<name>C6XVB8_PEDHD</name>
<dbReference type="GO" id="GO:0005886">
    <property type="term" value="C:plasma membrane"/>
    <property type="evidence" value="ECO:0007669"/>
    <property type="project" value="UniProtKB-SubCell"/>
</dbReference>
<feature type="transmembrane region" description="Helical" evidence="7">
    <location>
        <begin position="12"/>
        <end position="34"/>
    </location>
</feature>
<feature type="transmembrane region" description="Helical" evidence="7">
    <location>
        <begin position="119"/>
        <end position="140"/>
    </location>
</feature>
<protein>
    <submittedName>
        <fullName evidence="8">DoxX family protein</fullName>
    </submittedName>
</protein>
<evidence type="ECO:0000256" key="3">
    <source>
        <dbReference type="ARBA" id="ARBA00022475"/>
    </source>
</evidence>
<evidence type="ECO:0000256" key="5">
    <source>
        <dbReference type="ARBA" id="ARBA00022989"/>
    </source>
</evidence>
<feature type="transmembrane region" description="Helical" evidence="7">
    <location>
        <begin position="54"/>
        <end position="75"/>
    </location>
</feature>
<reference evidence="8 9" key="1">
    <citation type="journal article" date="2009" name="Stand. Genomic Sci.">
        <title>Complete genome sequence of Pedobacter heparinus type strain (HIM 762-3).</title>
        <authorList>
            <person name="Han C."/>
            <person name="Spring S."/>
            <person name="Lapidus A."/>
            <person name="Del Rio T.G."/>
            <person name="Tice H."/>
            <person name="Copeland A."/>
            <person name="Cheng J.F."/>
            <person name="Lucas S."/>
            <person name="Chen F."/>
            <person name="Nolan M."/>
            <person name="Bruce D."/>
            <person name="Goodwin L."/>
            <person name="Pitluck S."/>
            <person name="Ivanova N."/>
            <person name="Mavromatis K."/>
            <person name="Mikhailova N."/>
            <person name="Pati A."/>
            <person name="Chen A."/>
            <person name="Palaniappan K."/>
            <person name="Land M."/>
            <person name="Hauser L."/>
            <person name="Chang Y.J."/>
            <person name="Jeffries C.C."/>
            <person name="Saunders E."/>
            <person name="Chertkov O."/>
            <person name="Brettin T."/>
            <person name="Goker M."/>
            <person name="Rohde M."/>
            <person name="Bristow J."/>
            <person name="Eisen J.A."/>
            <person name="Markowitz V."/>
            <person name="Hugenholtz P."/>
            <person name="Kyrpides N.C."/>
            <person name="Klenk H.P."/>
            <person name="Detter J.C."/>
        </authorList>
    </citation>
    <scope>NUCLEOTIDE SEQUENCE [LARGE SCALE GENOMIC DNA]</scope>
    <source>
        <strain evidence="9">ATCC 13125 / DSM 2366 / CIP 104194 / JCM 7457 / NBRC 12017 / NCIMB 9290 / NRRL B-14731 / HIM 762-3</strain>
    </source>
</reference>
<dbReference type="PANTHER" id="PTHR33452:SF1">
    <property type="entry name" value="INNER MEMBRANE PROTEIN YPHA-RELATED"/>
    <property type="match status" value="1"/>
</dbReference>
<dbReference type="AlphaFoldDB" id="C6XVB8"/>
<evidence type="ECO:0000256" key="4">
    <source>
        <dbReference type="ARBA" id="ARBA00022692"/>
    </source>
</evidence>
<feature type="transmembrane region" description="Helical" evidence="7">
    <location>
        <begin position="82"/>
        <end position="99"/>
    </location>
</feature>
<keyword evidence="5 7" id="KW-1133">Transmembrane helix</keyword>
<dbReference type="HOGENOM" id="CLU_058421_3_4_10"/>
<dbReference type="EMBL" id="CP001681">
    <property type="protein sequence ID" value="ACU03984.1"/>
    <property type="molecule type" value="Genomic_DNA"/>
</dbReference>
<keyword evidence="9" id="KW-1185">Reference proteome</keyword>